<reference evidence="1 2" key="1">
    <citation type="submission" date="2021-01" db="EMBL/GenBank/DDBJ databases">
        <title>Genomic Encyclopedia of Type Strains, Phase IV (KMG-IV): sequencing the most valuable type-strain genomes for metagenomic binning, comparative biology and taxonomic classification.</title>
        <authorList>
            <person name="Goeker M."/>
        </authorList>
    </citation>
    <scope>NUCLEOTIDE SEQUENCE [LARGE SCALE GENOMIC DNA]</scope>
    <source>
        <strain evidence="1 2">DSM 105453</strain>
    </source>
</reference>
<comment type="caution">
    <text evidence="1">The sequence shown here is derived from an EMBL/GenBank/DDBJ whole genome shotgun (WGS) entry which is preliminary data.</text>
</comment>
<protein>
    <submittedName>
        <fullName evidence="1">Uncharacterized protein</fullName>
    </submittedName>
</protein>
<gene>
    <name evidence="1" type="ORF">JOC94_003990</name>
</gene>
<keyword evidence="2" id="KW-1185">Reference proteome</keyword>
<organism evidence="1 2">
    <name type="scientific">Siminovitchia thermophila</name>
    <dbReference type="NCBI Taxonomy" id="1245522"/>
    <lineage>
        <taxon>Bacteria</taxon>
        <taxon>Bacillati</taxon>
        <taxon>Bacillota</taxon>
        <taxon>Bacilli</taxon>
        <taxon>Bacillales</taxon>
        <taxon>Bacillaceae</taxon>
        <taxon>Siminovitchia</taxon>
    </lineage>
</organism>
<evidence type="ECO:0000313" key="2">
    <source>
        <dbReference type="Proteomes" id="UP000823485"/>
    </source>
</evidence>
<name>A0ABS2RBD5_9BACI</name>
<dbReference type="RefSeq" id="WP_205180092.1">
    <property type="nucleotide sequence ID" value="NZ_JAFBFH010000036.1"/>
</dbReference>
<sequence length="56" mass="6337">MFHYEKFVAEIAGFVKFMKAPKILDVFKGIIAAIQQPFAECLPKGGGWRCANELFE</sequence>
<dbReference type="Proteomes" id="UP000823485">
    <property type="component" value="Unassembled WGS sequence"/>
</dbReference>
<dbReference type="EMBL" id="JAFBFH010000036">
    <property type="protein sequence ID" value="MBM7716966.1"/>
    <property type="molecule type" value="Genomic_DNA"/>
</dbReference>
<evidence type="ECO:0000313" key="1">
    <source>
        <dbReference type="EMBL" id="MBM7716966.1"/>
    </source>
</evidence>
<accession>A0ABS2RBD5</accession>
<proteinExistence type="predicted"/>